<protein>
    <submittedName>
        <fullName evidence="1">Uncharacterized protein</fullName>
    </submittedName>
</protein>
<comment type="caution">
    <text evidence="1">The sequence shown here is derived from an EMBL/GenBank/DDBJ whole genome shotgun (WGS) entry which is preliminary data.</text>
</comment>
<reference evidence="1 2" key="1">
    <citation type="submission" date="2017-08" db="EMBL/GenBank/DDBJ databases">
        <title>Burning lignite coal seam in the remote Altai Mountains harbors a hydrogen-driven thermophilic microbial community.</title>
        <authorList>
            <person name="Kadnikov V.V."/>
            <person name="Mardanov A.V."/>
            <person name="Ivasenko D."/>
            <person name="Beletsky A.V."/>
            <person name="Karnachuk O.V."/>
            <person name="Ravin N.V."/>
        </authorList>
    </citation>
    <scope>NUCLEOTIDE SEQUENCE [LARGE SCALE GENOMIC DNA]</scope>
    <source>
        <strain evidence="1">AL33</strain>
    </source>
</reference>
<sequence length="125" mass="14718">MRMMQVKIEEYRRRLDREPLILQYPDFAETLKMKALRGIVKLLVGQVAEGKALLDRGADQLSDLNMRMDALLLLAASADLAHDPVSKEKWLQEARQWQAQEEALQKEGVDDRYRLWLDWLRIVRQ</sequence>
<organism evidence="1 2">
    <name type="scientific">Hydrogenibacillus schlegelii</name>
    <name type="common">Bacillus schlegelii</name>
    <dbReference type="NCBI Taxonomy" id="1484"/>
    <lineage>
        <taxon>Bacteria</taxon>
        <taxon>Bacillati</taxon>
        <taxon>Bacillota</taxon>
        <taxon>Bacilli</taxon>
        <taxon>Bacillales</taxon>
        <taxon>Bacillales Family X. Incertae Sedis</taxon>
        <taxon>Hydrogenibacillus</taxon>
    </lineage>
</organism>
<dbReference type="Proteomes" id="UP000244180">
    <property type="component" value="Unassembled WGS sequence"/>
</dbReference>
<gene>
    <name evidence="1" type="ORF">HSCHL_1445</name>
</gene>
<proteinExistence type="predicted"/>
<evidence type="ECO:0000313" key="1">
    <source>
        <dbReference type="EMBL" id="PTQ53817.1"/>
    </source>
</evidence>
<dbReference type="AlphaFoldDB" id="A0A2T5GCB2"/>
<name>A0A2T5GCB2_HYDSH</name>
<dbReference type="EMBL" id="PEBV01000010">
    <property type="protein sequence ID" value="PTQ53817.1"/>
    <property type="molecule type" value="Genomic_DNA"/>
</dbReference>
<accession>A0A2T5GCB2</accession>
<evidence type="ECO:0000313" key="2">
    <source>
        <dbReference type="Proteomes" id="UP000244180"/>
    </source>
</evidence>